<name>A0ABS9TF61_9PSEU</name>
<organism evidence="2 3">
    <name type="scientific">Pseudonocardia alaniniphila</name>
    <dbReference type="NCBI Taxonomy" id="75291"/>
    <lineage>
        <taxon>Bacteria</taxon>
        <taxon>Bacillati</taxon>
        <taxon>Actinomycetota</taxon>
        <taxon>Actinomycetes</taxon>
        <taxon>Pseudonocardiales</taxon>
        <taxon>Pseudonocardiaceae</taxon>
        <taxon>Pseudonocardia</taxon>
    </lineage>
</organism>
<dbReference type="InterPro" id="IPR002931">
    <property type="entry name" value="Transglutaminase-like"/>
</dbReference>
<proteinExistence type="predicted"/>
<accession>A0ABS9TF61</accession>
<feature type="domain" description="Transglutaminase-like" evidence="1">
    <location>
        <begin position="88"/>
        <end position="152"/>
    </location>
</feature>
<dbReference type="Pfam" id="PF01841">
    <property type="entry name" value="Transglut_core"/>
    <property type="match status" value="1"/>
</dbReference>
<dbReference type="EMBL" id="JAKXMK010000012">
    <property type="protein sequence ID" value="MCH6167179.1"/>
    <property type="molecule type" value="Genomic_DNA"/>
</dbReference>
<gene>
    <name evidence="2" type="ORF">MMF94_15965</name>
</gene>
<dbReference type="InterPro" id="IPR038765">
    <property type="entry name" value="Papain-like_cys_pep_sf"/>
</dbReference>
<evidence type="ECO:0000313" key="2">
    <source>
        <dbReference type="EMBL" id="MCH6167179.1"/>
    </source>
</evidence>
<evidence type="ECO:0000259" key="1">
    <source>
        <dbReference type="Pfam" id="PF01841"/>
    </source>
</evidence>
<dbReference type="Proteomes" id="UP001299970">
    <property type="component" value="Unassembled WGS sequence"/>
</dbReference>
<dbReference type="RefSeq" id="WP_241037429.1">
    <property type="nucleotide sequence ID" value="NZ_BAAAJF010000015.1"/>
</dbReference>
<dbReference type="SUPFAM" id="SSF54001">
    <property type="entry name" value="Cysteine proteinases"/>
    <property type="match status" value="1"/>
</dbReference>
<comment type="caution">
    <text evidence="2">The sequence shown here is derived from an EMBL/GenBank/DDBJ whole genome shotgun (WGS) entry which is preliminary data.</text>
</comment>
<dbReference type="Gene3D" id="3.10.620.30">
    <property type="match status" value="1"/>
</dbReference>
<keyword evidence="3" id="KW-1185">Reference proteome</keyword>
<protein>
    <submittedName>
        <fullName evidence="2">Transglutaminase-like domain-containing protein</fullName>
    </submittedName>
</protein>
<sequence>MTEAASFYTPQSRFTDPRAMAWWFDGVGADLPSIHAAACSLVFHYTANGDITRHGFAAGRIGEIDERYADVLLERLHELDPAPLSGGRALTDRVVGCCRDSTLLLVALARHHGIPARARVGFAMYLEPEWALDHVVGEVWDRNEGRWRLIDAQFAEHGALDVLDVPTELFLTGPQAWTQCRAGLLDPDRFVVSPHRREQFLRSWPQLAHNVVQDLAALNKHEMILWDVWGLLDDETVDAEELAPKLDALAELLQSPDVMPERIISLFAEADWRVPETVVSFSPAALGPVHVTLRPG</sequence>
<evidence type="ECO:0000313" key="3">
    <source>
        <dbReference type="Proteomes" id="UP001299970"/>
    </source>
</evidence>
<reference evidence="2 3" key="1">
    <citation type="submission" date="2022-03" db="EMBL/GenBank/DDBJ databases">
        <title>Pseudonocardia alaer sp. nov., a novel actinomycete isolated from reed forest soil.</title>
        <authorList>
            <person name="Wang L."/>
        </authorList>
    </citation>
    <scope>NUCLEOTIDE SEQUENCE [LARGE SCALE GENOMIC DNA]</scope>
    <source>
        <strain evidence="2 3">Y-16303</strain>
    </source>
</reference>